<name>A0A382XQY6_9ZZZZ</name>
<evidence type="ECO:0000313" key="1">
    <source>
        <dbReference type="EMBL" id="SVD72708.1"/>
    </source>
</evidence>
<accession>A0A382XQY6</accession>
<gene>
    <name evidence="1" type="ORF">METZ01_LOCUS425562</name>
</gene>
<dbReference type="EMBL" id="UINC01169262">
    <property type="protein sequence ID" value="SVD72708.1"/>
    <property type="molecule type" value="Genomic_DNA"/>
</dbReference>
<reference evidence="1" key="1">
    <citation type="submission" date="2018-05" db="EMBL/GenBank/DDBJ databases">
        <authorList>
            <person name="Lanie J.A."/>
            <person name="Ng W.-L."/>
            <person name="Kazmierczak K.M."/>
            <person name="Andrzejewski T.M."/>
            <person name="Davidsen T.M."/>
            <person name="Wayne K.J."/>
            <person name="Tettelin H."/>
            <person name="Glass J.I."/>
            <person name="Rusch D."/>
            <person name="Podicherti R."/>
            <person name="Tsui H.-C.T."/>
            <person name="Winkler M.E."/>
        </authorList>
    </citation>
    <scope>NUCLEOTIDE SEQUENCE</scope>
</reference>
<protein>
    <submittedName>
        <fullName evidence="1">Uncharacterized protein</fullName>
    </submittedName>
</protein>
<organism evidence="1">
    <name type="scientific">marine metagenome</name>
    <dbReference type="NCBI Taxonomy" id="408172"/>
    <lineage>
        <taxon>unclassified sequences</taxon>
        <taxon>metagenomes</taxon>
        <taxon>ecological metagenomes</taxon>
    </lineage>
</organism>
<sequence length="196" mass="22216">MVSVNPVGFGWRGFSLSTSRPVLQTADMQDPPHDPITAEVDDRSHELLVEFAEHRDEFIKGHPTATDSNTLFQGWVIQKLASLQLQAEKSVLRMKKLEDLDPASGQKFDGEDKVLHSPSDVKIEDFDAASGQKLETSPEAWSFRIDSNKSRDELLADFKDWAKSEPRTEEEKAEAFDRLLELKDLPEEPQPKAKKR</sequence>
<proteinExistence type="predicted"/>
<dbReference type="AlphaFoldDB" id="A0A382XQY6"/>